<dbReference type="PANTHER" id="PTHR36151">
    <property type="entry name" value="BLR2777 PROTEIN"/>
    <property type="match status" value="1"/>
</dbReference>
<dbReference type="PANTHER" id="PTHR36151:SF3">
    <property type="entry name" value="ER-BOUND OXYGENASE MPAB_MPAB'_RUBBER OXYGENASE CATALYTIC DOMAIN-CONTAINING PROTEIN"/>
    <property type="match status" value="1"/>
</dbReference>
<protein>
    <submittedName>
        <fullName evidence="2">Uncharacterized protein (DUF2236 family)</fullName>
    </submittedName>
</protein>
<evidence type="ECO:0000259" key="1">
    <source>
        <dbReference type="Pfam" id="PF09995"/>
    </source>
</evidence>
<dbReference type="EMBL" id="JACIFP010000001">
    <property type="protein sequence ID" value="MBB4135483.1"/>
    <property type="molecule type" value="Genomic_DNA"/>
</dbReference>
<dbReference type="InterPro" id="IPR018713">
    <property type="entry name" value="MPAB/Lcp_cat_dom"/>
</dbReference>
<comment type="caution">
    <text evidence="2">The sequence shown here is derived from an EMBL/GenBank/DDBJ whole genome shotgun (WGS) entry which is preliminary data.</text>
</comment>
<keyword evidence="3" id="KW-1185">Reference proteome</keyword>
<feature type="domain" description="ER-bound oxygenase mpaB/mpaB'/Rubber oxygenase catalytic" evidence="1">
    <location>
        <begin position="38"/>
        <end position="258"/>
    </location>
</feature>
<sequence>MTARDEQLDDAQSNKMSRAELDAMDASVFGRSLLSMGSLMSTSNVIMQLADPAIGYGVARSPVENGRLDTHPIKRARTTASYLAVAVFGNADDRRRYRRAVNRQHAQVRSTDDSPVEYNAMRADLQLWVAACLYYGWEDIYERVHGPIPAHTRDTFYQQGKVLGTTLQMPAEHWPADRDAFTVYWNDRVAKIDISDEVRDFLLDIANFGYASDSIARRFGPIKYRRTIGFLPPEFRDALRVEWTAEDQAWFDDYVAAAVRKERRKPRWLSQLMFTALLWDTRLRARLGRPLM</sequence>
<evidence type="ECO:0000313" key="2">
    <source>
        <dbReference type="EMBL" id="MBB4135483.1"/>
    </source>
</evidence>
<dbReference type="AlphaFoldDB" id="A0A840EYZ8"/>
<dbReference type="GO" id="GO:0016491">
    <property type="term" value="F:oxidoreductase activity"/>
    <property type="evidence" value="ECO:0007669"/>
    <property type="project" value="InterPro"/>
</dbReference>
<evidence type="ECO:0000313" key="3">
    <source>
        <dbReference type="Proteomes" id="UP000551501"/>
    </source>
</evidence>
<reference evidence="2 3" key="1">
    <citation type="submission" date="2020-08" db="EMBL/GenBank/DDBJ databases">
        <title>Sequencing the genomes of 1000 actinobacteria strains.</title>
        <authorList>
            <person name="Klenk H.-P."/>
        </authorList>
    </citation>
    <scope>NUCLEOTIDE SEQUENCE [LARGE SCALE GENOMIC DNA]</scope>
    <source>
        <strain evidence="2 3">DSM 45298</strain>
    </source>
</reference>
<name>A0A840EYZ8_9ACTN</name>
<dbReference type="Pfam" id="PF09995">
    <property type="entry name" value="MPAB_Lcp_cat"/>
    <property type="match status" value="1"/>
</dbReference>
<accession>A0A840EYZ8</accession>
<gene>
    <name evidence="2" type="ORF">BKA16_002035</name>
</gene>
<organism evidence="2 3">
    <name type="scientific">Gordonia humi</name>
    <dbReference type="NCBI Taxonomy" id="686429"/>
    <lineage>
        <taxon>Bacteria</taxon>
        <taxon>Bacillati</taxon>
        <taxon>Actinomycetota</taxon>
        <taxon>Actinomycetes</taxon>
        <taxon>Mycobacteriales</taxon>
        <taxon>Gordoniaceae</taxon>
        <taxon>Gordonia</taxon>
    </lineage>
</organism>
<dbReference type="Proteomes" id="UP000551501">
    <property type="component" value="Unassembled WGS sequence"/>
</dbReference>
<proteinExistence type="predicted"/>